<dbReference type="PANTHER" id="PTHR22881:SF42">
    <property type="entry name" value="DNA-BINDING BROMODOMAIN-CONTAINING PROTEIN"/>
    <property type="match status" value="1"/>
</dbReference>
<accession>A0ABD1SB04</accession>
<protein>
    <submittedName>
        <fullName evidence="1">DNA-binding bromodomain-containing protein</fullName>
    </submittedName>
</protein>
<evidence type="ECO:0000313" key="2">
    <source>
        <dbReference type="Proteomes" id="UP001604336"/>
    </source>
</evidence>
<keyword evidence="2" id="KW-1185">Reference proteome</keyword>
<dbReference type="InterPro" id="IPR051831">
    <property type="entry name" value="Bromodomain_contain_prot"/>
</dbReference>
<name>A0ABD1SB04_9LAMI</name>
<reference evidence="2" key="1">
    <citation type="submission" date="2024-07" db="EMBL/GenBank/DDBJ databases">
        <title>Two chromosome-level genome assemblies of Korean endemic species Abeliophyllum distichum and Forsythia ovata (Oleaceae).</title>
        <authorList>
            <person name="Jang H."/>
        </authorList>
    </citation>
    <scope>NUCLEOTIDE SEQUENCE [LARGE SCALE GENOMIC DNA]</scope>
</reference>
<dbReference type="EMBL" id="JBFOLK010000007">
    <property type="protein sequence ID" value="KAL2497931.1"/>
    <property type="molecule type" value="Genomic_DNA"/>
</dbReference>
<keyword evidence="1" id="KW-0238">DNA-binding</keyword>
<gene>
    <name evidence="1" type="ORF">Adt_23481</name>
</gene>
<organism evidence="1 2">
    <name type="scientific">Abeliophyllum distichum</name>
    <dbReference type="NCBI Taxonomy" id="126358"/>
    <lineage>
        <taxon>Eukaryota</taxon>
        <taxon>Viridiplantae</taxon>
        <taxon>Streptophyta</taxon>
        <taxon>Embryophyta</taxon>
        <taxon>Tracheophyta</taxon>
        <taxon>Spermatophyta</taxon>
        <taxon>Magnoliopsida</taxon>
        <taxon>eudicotyledons</taxon>
        <taxon>Gunneridae</taxon>
        <taxon>Pentapetalae</taxon>
        <taxon>asterids</taxon>
        <taxon>lamiids</taxon>
        <taxon>Lamiales</taxon>
        <taxon>Oleaceae</taxon>
        <taxon>Forsythieae</taxon>
        <taxon>Abeliophyllum</taxon>
    </lineage>
</organism>
<comment type="caution">
    <text evidence="1">The sequence shown here is derived from an EMBL/GenBank/DDBJ whole genome shotgun (WGS) entry which is preliminary data.</text>
</comment>
<dbReference type="Proteomes" id="UP001604336">
    <property type="component" value="Unassembled WGS sequence"/>
</dbReference>
<dbReference type="AlphaFoldDB" id="A0ABD1SB04"/>
<proteinExistence type="predicted"/>
<dbReference type="PANTHER" id="PTHR22881">
    <property type="entry name" value="BROMODOMAIN CONTAINING PROTEIN"/>
    <property type="match status" value="1"/>
</dbReference>
<sequence>MKQLVPVGLYSDHSYGRSLARFAATLGSVAWSVASNTIEQVLPQGFKFGRGWVGEYEPLPTPVLMLRNCTVKEPACFAKIEQDIVTDIGVGHGFSRLRSGEDASYWER</sequence>
<evidence type="ECO:0000313" key="1">
    <source>
        <dbReference type="EMBL" id="KAL2497931.1"/>
    </source>
</evidence>
<dbReference type="GO" id="GO:0003677">
    <property type="term" value="F:DNA binding"/>
    <property type="evidence" value="ECO:0007669"/>
    <property type="project" value="UniProtKB-KW"/>
</dbReference>